<dbReference type="Pfam" id="PF13639">
    <property type="entry name" value="zf-RING_2"/>
    <property type="match status" value="1"/>
</dbReference>
<comment type="catalytic activity">
    <reaction evidence="1">
        <text>S-ubiquitinyl-[E2 ubiquitin-conjugating enzyme]-L-cysteine + [acceptor protein]-L-lysine = [E2 ubiquitin-conjugating enzyme]-L-cysteine + N(6)-ubiquitinyl-[acceptor protein]-L-lysine.</text>
        <dbReference type="EC" id="2.3.2.27"/>
    </reaction>
</comment>
<dbReference type="AlphaFoldDB" id="A0A328ED00"/>
<evidence type="ECO:0000256" key="5">
    <source>
        <dbReference type="ARBA" id="ARBA00022771"/>
    </source>
</evidence>
<dbReference type="InterPro" id="IPR013083">
    <property type="entry name" value="Znf_RING/FYVE/PHD"/>
</dbReference>
<dbReference type="PROSITE" id="PS00518">
    <property type="entry name" value="ZF_RING_1"/>
    <property type="match status" value="1"/>
</dbReference>
<evidence type="ECO:0000256" key="6">
    <source>
        <dbReference type="ARBA" id="ARBA00022833"/>
    </source>
</evidence>
<dbReference type="EC" id="2.3.2.27" evidence="2"/>
<evidence type="ECO:0000256" key="9">
    <source>
        <dbReference type="PROSITE-ProRule" id="PRU00175"/>
    </source>
</evidence>
<keyword evidence="5 9" id="KW-0863">Zinc-finger</keyword>
<organism evidence="11 12">
    <name type="scientific">Cuscuta australis</name>
    <dbReference type="NCBI Taxonomy" id="267555"/>
    <lineage>
        <taxon>Eukaryota</taxon>
        <taxon>Viridiplantae</taxon>
        <taxon>Streptophyta</taxon>
        <taxon>Embryophyta</taxon>
        <taxon>Tracheophyta</taxon>
        <taxon>Spermatophyta</taxon>
        <taxon>Magnoliopsida</taxon>
        <taxon>eudicotyledons</taxon>
        <taxon>Gunneridae</taxon>
        <taxon>Pentapetalae</taxon>
        <taxon>asterids</taxon>
        <taxon>lamiids</taxon>
        <taxon>Solanales</taxon>
        <taxon>Convolvulaceae</taxon>
        <taxon>Cuscuteae</taxon>
        <taxon>Cuscuta</taxon>
        <taxon>Cuscuta subgen. Grammica</taxon>
        <taxon>Cuscuta sect. Cleistogrammica</taxon>
    </lineage>
</organism>
<evidence type="ECO:0000256" key="8">
    <source>
        <dbReference type="ARBA" id="ARBA00023163"/>
    </source>
</evidence>
<evidence type="ECO:0000256" key="4">
    <source>
        <dbReference type="ARBA" id="ARBA00022723"/>
    </source>
</evidence>
<gene>
    <name evidence="11" type="ORF">DM860_001591</name>
</gene>
<dbReference type="EMBL" id="NQVE01000009">
    <property type="protein sequence ID" value="RAL54463.1"/>
    <property type="molecule type" value="Genomic_DNA"/>
</dbReference>
<keyword evidence="6" id="KW-0862">Zinc</keyword>
<dbReference type="SUPFAM" id="SSF57850">
    <property type="entry name" value="RING/U-box"/>
    <property type="match status" value="1"/>
</dbReference>
<evidence type="ECO:0000313" key="11">
    <source>
        <dbReference type="EMBL" id="RAL54463.1"/>
    </source>
</evidence>
<dbReference type="InterPro" id="IPR017907">
    <property type="entry name" value="Znf_RING_CS"/>
</dbReference>
<dbReference type="GO" id="GO:0006513">
    <property type="term" value="P:protein monoubiquitination"/>
    <property type="evidence" value="ECO:0007669"/>
    <property type="project" value="TreeGrafter"/>
</dbReference>
<keyword evidence="8" id="KW-0804">Transcription</keyword>
<dbReference type="CDD" id="cd16574">
    <property type="entry name" value="RING-HC_Topors"/>
    <property type="match status" value="1"/>
</dbReference>
<evidence type="ECO:0000256" key="2">
    <source>
        <dbReference type="ARBA" id="ARBA00012483"/>
    </source>
</evidence>
<dbReference type="GO" id="GO:0061630">
    <property type="term" value="F:ubiquitin protein ligase activity"/>
    <property type="evidence" value="ECO:0007669"/>
    <property type="project" value="UniProtKB-EC"/>
</dbReference>
<keyword evidence="3" id="KW-0808">Transferase</keyword>
<evidence type="ECO:0000256" key="3">
    <source>
        <dbReference type="ARBA" id="ARBA00022679"/>
    </source>
</evidence>
<reference evidence="11 12" key="1">
    <citation type="submission" date="2018-06" db="EMBL/GenBank/DDBJ databases">
        <title>The Genome of Cuscuta australis (Dodder) Provides Insight into the Evolution of Plant Parasitism.</title>
        <authorList>
            <person name="Liu H."/>
        </authorList>
    </citation>
    <scope>NUCLEOTIDE SEQUENCE [LARGE SCALE GENOMIC DNA]</scope>
    <source>
        <strain evidence="12">cv. Yunnan</strain>
        <tissue evidence="11">Vines</tissue>
    </source>
</reference>
<comment type="caution">
    <text evidence="11">The sequence shown here is derived from an EMBL/GenBank/DDBJ whole genome shotgun (WGS) entry which is preliminary data.</text>
</comment>
<evidence type="ECO:0000256" key="1">
    <source>
        <dbReference type="ARBA" id="ARBA00000900"/>
    </source>
</evidence>
<feature type="domain" description="RING-type" evidence="10">
    <location>
        <begin position="36"/>
        <end position="77"/>
    </location>
</feature>
<accession>A0A328ED00</accession>
<evidence type="ECO:0000259" key="10">
    <source>
        <dbReference type="PROSITE" id="PS50089"/>
    </source>
</evidence>
<dbReference type="PANTHER" id="PTHR46077:SF1">
    <property type="entry name" value="TOP1 BINDING ARGININE_SERINE RICH PROTEIN, E3 UBIQUITIN LIGASE"/>
    <property type="match status" value="1"/>
</dbReference>
<dbReference type="Gene3D" id="3.30.40.10">
    <property type="entry name" value="Zinc/RING finger domain, C3HC4 (zinc finger)"/>
    <property type="match status" value="1"/>
</dbReference>
<evidence type="ECO:0000256" key="7">
    <source>
        <dbReference type="ARBA" id="ARBA00023015"/>
    </source>
</evidence>
<keyword evidence="7" id="KW-0805">Transcription regulation</keyword>
<dbReference type="InterPro" id="IPR001841">
    <property type="entry name" value="Znf_RING"/>
</dbReference>
<protein>
    <recommendedName>
        <fullName evidence="2">RING-type E3 ubiquitin transferase</fullName>
        <ecNumber evidence="2">2.3.2.27</ecNumber>
    </recommendedName>
</protein>
<dbReference type="PANTHER" id="PTHR46077">
    <property type="entry name" value="E3 UBIQUITIN-PROTEIN LIGASE TOPORS"/>
    <property type="match status" value="1"/>
</dbReference>
<dbReference type="GO" id="GO:0000209">
    <property type="term" value="P:protein polyubiquitination"/>
    <property type="evidence" value="ECO:0007669"/>
    <property type="project" value="TreeGrafter"/>
</dbReference>
<proteinExistence type="predicted"/>
<dbReference type="Proteomes" id="UP000249390">
    <property type="component" value="Unassembled WGS sequence"/>
</dbReference>
<keyword evidence="12" id="KW-1185">Reference proteome</keyword>
<name>A0A328ED00_9ASTE</name>
<dbReference type="SMART" id="SM00184">
    <property type="entry name" value="RING"/>
    <property type="match status" value="1"/>
</dbReference>
<dbReference type="InterPro" id="IPR058746">
    <property type="entry name" value="Znf_RING-type_Topors"/>
</dbReference>
<dbReference type="PROSITE" id="PS50089">
    <property type="entry name" value="ZF_RING_2"/>
    <property type="match status" value="1"/>
</dbReference>
<keyword evidence="4" id="KW-0479">Metal-binding</keyword>
<dbReference type="GO" id="GO:0008270">
    <property type="term" value="F:zinc ion binding"/>
    <property type="evidence" value="ECO:0007669"/>
    <property type="project" value="UniProtKB-KW"/>
</dbReference>
<evidence type="ECO:0000313" key="12">
    <source>
        <dbReference type="Proteomes" id="UP000249390"/>
    </source>
</evidence>
<sequence length="297" mass="34017">MAPSPERSTQNRLHKRLSAEPSDLSGIIDAISHKACPICLCEIEPGRAGFLPLCRHAFCAGCIRRWSGYKRVCPLCKAPFGSSLLVIDLSSRTLKKTALDYGPPSLGFPARRRNPSEELRFIRRRRRRRACRNTQCSRTREYPRMRSFGTLDDASLGVIKERKLQWRESIYEMKLQAVPFASKSRVLEKMEDNNGVKAMVVQRIEPWIQRELEAILHDPNPSVIVHVATSLFVSTNGRSGQSSSGERYTRDEFLTPLRPFLHDTAELFWHELRCFAESPFSIETYDTVVEYKSPDQT</sequence>